<evidence type="ECO:0000256" key="4">
    <source>
        <dbReference type="ARBA" id="ARBA00023002"/>
    </source>
</evidence>
<dbReference type="GO" id="GO:0016706">
    <property type="term" value="F:2-oxoglutarate-dependent dioxygenase activity"/>
    <property type="evidence" value="ECO:0007669"/>
    <property type="project" value="UniProtKB-ARBA"/>
</dbReference>
<evidence type="ECO:0000256" key="1">
    <source>
        <dbReference type="ARBA" id="ARBA00008056"/>
    </source>
</evidence>
<comment type="caution">
    <text evidence="8">The sequence shown here is derived from an EMBL/GenBank/DDBJ whole genome shotgun (WGS) entry which is preliminary data.</text>
</comment>
<dbReference type="SUPFAM" id="SSF51197">
    <property type="entry name" value="Clavaminate synthase-like"/>
    <property type="match status" value="1"/>
</dbReference>
<dbReference type="GO" id="GO:0009805">
    <property type="term" value="P:coumarin biosynthetic process"/>
    <property type="evidence" value="ECO:0007669"/>
    <property type="project" value="UniProtKB-ARBA"/>
</dbReference>
<sequence>MGSEKNAETKPYDRLSELKAFDETKSGVNGLVNSGITKVPRIFIQPQDSPDRVTTTPRNIGLSIPIIDLDGVDKDPIKYKEIVDKIRDASDTWGFFQVVNHGIPESDMEEIKNGVRRFFDQDNEIKKQYYTRDATKPVVYNTNFDLFTGIAANWRDTVYCMMSPNPPKPEELPAASREIQMKYSKQIMGLGGTLFKLLSEGLGLKPNHLLDLECAEGLAMIFQYYPPCPEPELTIGAGKHSDNSFLTVLLQDQIGGLQVLHQNQWVDIPPTPGALIVNIGDFLQMMSNDKYKSIEHRVLSNRLGPRISVASFFTTGPRPSSKLYAPIQELLSEVNIPKYRAFTVKEYTDHFRNKGLNGVSPLLHFKL</sequence>
<dbReference type="PANTHER" id="PTHR10209">
    <property type="entry name" value="OXIDOREDUCTASE, 2OG-FE II OXYGENASE FAMILY PROTEIN"/>
    <property type="match status" value="1"/>
</dbReference>
<dbReference type="Proteomes" id="UP001604336">
    <property type="component" value="Unassembled WGS sequence"/>
</dbReference>
<dbReference type="FunFam" id="2.60.120.330:FF:000005">
    <property type="entry name" value="1-aminocyclopropane-1-carboxylate oxidase homolog 1"/>
    <property type="match status" value="1"/>
</dbReference>
<dbReference type="PANTHER" id="PTHR10209:SF791">
    <property type="entry name" value="1-AMINOCYCLOPROPANE-1-CARBOXYLATE OXIDASE HOMOLOG 1"/>
    <property type="match status" value="1"/>
</dbReference>
<keyword evidence="3" id="KW-0847">Vitamin C</keyword>
<dbReference type="Pfam" id="PF03171">
    <property type="entry name" value="2OG-FeII_Oxy"/>
    <property type="match status" value="1"/>
</dbReference>
<dbReference type="PROSITE" id="PS51471">
    <property type="entry name" value="FE2OG_OXY"/>
    <property type="match status" value="1"/>
</dbReference>
<name>A0ABD1PS41_9LAMI</name>
<dbReference type="GO" id="GO:0031418">
    <property type="term" value="F:L-ascorbic acid binding"/>
    <property type="evidence" value="ECO:0007669"/>
    <property type="project" value="UniProtKB-KW"/>
</dbReference>
<keyword evidence="4 6" id="KW-0560">Oxidoreductase</keyword>
<dbReference type="Gene3D" id="2.60.120.330">
    <property type="entry name" value="B-lactam Antibiotic, Isopenicillin N Synthase, Chain"/>
    <property type="match status" value="1"/>
</dbReference>
<organism evidence="8 9">
    <name type="scientific">Abeliophyllum distichum</name>
    <dbReference type="NCBI Taxonomy" id="126358"/>
    <lineage>
        <taxon>Eukaryota</taxon>
        <taxon>Viridiplantae</taxon>
        <taxon>Streptophyta</taxon>
        <taxon>Embryophyta</taxon>
        <taxon>Tracheophyta</taxon>
        <taxon>Spermatophyta</taxon>
        <taxon>Magnoliopsida</taxon>
        <taxon>eudicotyledons</taxon>
        <taxon>Gunneridae</taxon>
        <taxon>Pentapetalae</taxon>
        <taxon>asterids</taxon>
        <taxon>lamiids</taxon>
        <taxon>Lamiales</taxon>
        <taxon>Oleaceae</taxon>
        <taxon>Forsythieae</taxon>
        <taxon>Abeliophyllum</taxon>
    </lineage>
</organism>
<dbReference type="EMBL" id="JBFOLK010000013">
    <property type="protein sequence ID" value="KAL2466741.1"/>
    <property type="molecule type" value="Genomic_DNA"/>
</dbReference>
<protein>
    <submittedName>
        <fullName evidence="8">1-aminocyclopropane-1-carboxylate oxidase6</fullName>
    </submittedName>
</protein>
<evidence type="ECO:0000256" key="2">
    <source>
        <dbReference type="ARBA" id="ARBA00022723"/>
    </source>
</evidence>
<feature type="domain" description="Fe2OG dioxygenase" evidence="7">
    <location>
        <begin position="216"/>
        <end position="316"/>
    </location>
</feature>
<evidence type="ECO:0000313" key="9">
    <source>
        <dbReference type="Proteomes" id="UP001604336"/>
    </source>
</evidence>
<keyword evidence="2 6" id="KW-0479">Metal-binding</keyword>
<proteinExistence type="inferred from homology"/>
<dbReference type="GO" id="GO:0046872">
    <property type="term" value="F:metal ion binding"/>
    <property type="evidence" value="ECO:0007669"/>
    <property type="project" value="UniProtKB-KW"/>
</dbReference>
<accession>A0ABD1PS41</accession>
<dbReference type="InterPro" id="IPR005123">
    <property type="entry name" value="Oxoglu/Fe-dep_dioxygenase_dom"/>
</dbReference>
<dbReference type="GO" id="GO:0002238">
    <property type="term" value="P:response to molecule of fungal origin"/>
    <property type="evidence" value="ECO:0007669"/>
    <property type="project" value="UniProtKB-ARBA"/>
</dbReference>
<reference evidence="9" key="1">
    <citation type="submission" date="2024-07" db="EMBL/GenBank/DDBJ databases">
        <title>Two chromosome-level genome assemblies of Korean endemic species Abeliophyllum distichum and Forsythia ovata (Oleaceae).</title>
        <authorList>
            <person name="Jang H."/>
        </authorList>
    </citation>
    <scope>NUCLEOTIDE SEQUENCE [LARGE SCALE GENOMIC DNA]</scope>
</reference>
<comment type="similarity">
    <text evidence="1 6">Belongs to the iron/ascorbate-dependent oxidoreductase family.</text>
</comment>
<dbReference type="AlphaFoldDB" id="A0ABD1PS41"/>
<evidence type="ECO:0000256" key="3">
    <source>
        <dbReference type="ARBA" id="ARBA00022896"/>
    </source>
</evidence>
<gene>
    <name evidence="8" type="ORF">Adt_42592</name>
</gene>
<dbReference type="Pfam" id="PF14226">
    <property type="entry name" value="DIOX_N"/>
    <property type="match status" value="1"/>
</dbReference>
<dbReference type="InterPro" id="IPR044861">
    <property type="entry name" value="IPNS-like_FE2OG_OXY"/>
</dbReference>
<keyword evidence="9" id="KW-1185">Reference proteome</keyword>
<evidence type="ECO:0000259" key="7">
    <source>
        <dbReference type="PROSITE" id="PS51471"/>
    </source>
</evidence>
<evidence type="ECO:0000256" key="6">
    <source>
        <dbReference type="RuleBase" id="RU003682"/>
    </source>
</evidence>
<evidence type="ECO:0000313" key="8">
    <source>
        <dbReference type="EMBL" id="KAL2466741.1"/>
    </source>
</evidence>
<evidence type="ECO:0000256" key="5">
    <source>
        <dbReference type="ARBA" id="ARBA00023004"/>
    </source>
</evidence>
<dbReference type="InterPro" id="IPR026992">
    <property type="entry name" value="DIOX_N"/>
</dbReference>
<dbReference type="InterPro" id="IPR027443">
    <property type="entry name" value="IPNS-like_sf"/>
</dbReference>
<keyword evidence="5 6" id="KW-0408">Iron</keyword>